<protein>
    <submittedName>
        <fullName evidence="1">Uncharacterized protein</fullName>
    </submittedName>
</protein>
<sequence>MNTSNTPQTEKLGTSEETPLKLTTPYFLSARTAIWIVSPNPVKVHGPDGTAITTFKCKHPAEISFQTNVHMMPSLGPAFSAGWKKIPDELKTQILGFNLTETEPISSADTSSLLGLYHHLRMTPEIASLSREVFYTTNTFSMRPEAIEPPEIIFLGYAPRPRLGYTVRFPKPGVNGCIRRIKIELGTANFRVT</sequence>
<organism evidence="1 2">
    <name type="scientific">Byssothecium circinans</name>
    <dbReference type="NCBI Taxonomy" id="147558"/>
    <lineage>
        <taxon>Eukaryota</taxon>
        <taxon>Fungi</taxon>
        <taxon>Dikarya</taxon>
        <taxon>Ascomycota</taxon>
        <taxon>Pezizomycotina</taxon>
        <taxon>Dothideomycetes</taxon>
        <taxon>Pleosporomycetidae</taxon>
        <taxon>Pleosporales</taxon>
        <taxon>Massarineae</taxon>
        <taxon>Massarinaceae</taxon>
        <taxon>Byssothecium</taxon>
    </lineage>
</organism>
<name>A0A6A5U2U9_9PLEO</name>
<gene>
    <name evidence="1" type="ORF">CC80DRAFT_25750</name>
</gene>
<evidence type="ECO:0000313" key="1">
    <source>
        <dbReference type="EMBL" id="KAF1958162.1"/>
    </source>
</evidence>
<proteinExistence type="predicted"/>
<accession>A0A6A5U2U9</accession>
<dbReference type="Proteomes" id="UP000800035">
    <property type="component" value="Unassembled WGS sequence"/>
</dbReference>
<keyword evidence="2" id="KW-1185">Reference proteome</keyword>
<reference evidence="1" key="1">
    <citation type="journal article" date="2020" name="Stud. Mycol.">
        <title>101 Dothideomycetes genomes: a test case for predicting lifestyles and emergence of pathogens.</title>
        <authorList>
            <person name="Haridas S."/>
            <person name="Albert R."/>
            <person name="Binder M."/>
            <person name="Bloem J."/>
            <person name="Labutti K."/>
            <person name="Salamov A."/>
            <person name="Andreopoulos B."/>
            <person name="Baker S."/>
            <person name="Barry K."/>
            <person name="Bills G."/>
            <person name="Bluhm B."/>
            <person name="Cannon C."/>
            <person name="Castanera R."/>
            <person name="Culley D."/>
            <person name="Daum C."/>
            <person name="Ezra D."/>
            <person name="Gonzalez J."/>
            <person name="Henrissat B."/>
            <person name="Kuo A."/>
            <person name="Liang C."/>
            <person name="Lipzen A."/>
            <person name="Lutzoni F."/>
            <person name="Magnuson J."/>
            <person name="Mondo S."/>
            <person name="Nolan M."/>
            <person name="Ohm R."/>
            <person name="Pangilinan J."/>
            <person name="Park H.-J."/>
            <person name="Ramirez L."/>
            <person name="Alfaro M."/>
            <person name="Sun H."/>
            <person name="Tritt A."/>
            <person name="Yoshinaga Y."/>
            <person name="Zwiers L.-H."/>
            <person name="Turgeon B."/>
            <person name="Goodwin S."/>
            <person name="Spatafora J."/>
            <person name="Crous P."/>
            <person name="Grigoriev I."/>
        </authorList>
    </citation>
    <scope>NUCLEOTIDE SEQUENCE</scope>
    <source>
        <strain evidence="1">CBS 675.92</strain>
    </source>
</reference>
<dbReference type="OrthoDB" id="3801236at2759"/>
<evidence type="ECO:0000313" key="2">
    <source>
        <dbReference type="Proteomes" id="UP000800035"/>
    </source>
</evidence>
<dbReference type="AlphaFoldDB" id="A0A6A5U2U9"/>
<dbReference type="EMBL" id="ML976987">
    <property type="protein sequence ID" value="KAF1958162.1"/>
    <property type="molecule type" value="Genomic_DNA"/>
</dbReference>